<evidence type="ECO:0000256" key="3">
    <source>
        <dbReference type="ARBA" id="ARBA00001941"/>
    </source>
</evidence>
<dbReference type="PANTHER" id="PTHR11845">
    <property type="entry name" value="5'-DEOXYNUCLEOTIDASE HDDC2"/>
    <property type="match status" value="1"/>
</dbReference>
<keyword evidence="7 10" id="KW-0378">Hydrolase</keyword>
<evidence type="ECO:0000313" key="11">
    <source>
        <dbReference type="Proteomes" id="UP000184076"/>
    </source>
</evidence>
<evidence type="ECO:0000256" key="6">
    <source>
        <dbReference type="ARBA" id="ARBA00022723"/>
    </source>
</evidence>
<evidence type="ECO:0000256" key="4">
    <source>
        <dbReference type="ARBA" id="ARBA00011738"/>
    </source>
</evidence>
<dbReference type="GO" id="GO:0046872">
    <property type="term" value="F:metal ion binding"/>
    <property type="evidence" value="ECO:0007669"/>
    <property type="project" value="UniProtKB-KW"/>
</dbReference>
<evidence type="ECO:0000313" key="10">
    <source>
        <dbReference type="EMBL" id="SHF98266.1"/>
    </source>
</evidence>
<dbReference type="InterPro" id="IPR003607">
    <property type="entry name" value="HD/PDEase_dom"/>
</dbReference>
<comment type="subunit">
    <text evidence="4">Homodimer.</text>
</comment>
<dbReference type="Gene3D" id="1.10.3210.10">
    <property type="entry name" value="Hypothetical protein af1432"/>
    <property type="match status" value="1"/>
</dbReference>
<feature type="region of interest" description="Disordered" evidence="8">
    <location>
        <begin position="1"/>
        <end position="32"/>
    </location>
</feature>
<sequence>MGACRLSSRGRPIRGTPPCEREPRMNANKRKIEKSLHSGLKRLTFGGCKVFMDSKKTAQETTPNQRSHPNPLKALADFFFEVGMLKRTPRSGFQFLGTGRESVADHSFRVAVIGFSLARLADHPDPFRVVCLCLFHDVAEARTGDMNYVNKQYVKVDEEKAVAHLAHALPFGGELRAFLEEYRAGETDAARLAHDADQLDLILELKQQKDLGNAYAQEWIRYALERLCTETGRRLANQILETDSAAWWFDGNDHWWT</sequence>
<dbReference type="GO" id="GO:0002953">
    <property type="term" value="F:5'-deoxynucleotidase activity"/>
    <property type="evidence" value="ECO:0007669"/>
    <property type="project" value="UniProtKB-EC"/>
</dbReference>
<comment type="catalytic activity">
    <reaction evidence="1">
        <text>a 2'-deoxyribonucleoside 5'-phosphate + H2O = a 2'-deoxyribonucleoside + phosphate</text>
        <dbReference type="Rhea" id="RHEA:36167"/>
        <dbReference type="ChEBI" id="CHEBI:15377"/>
        <dbReference type="ChEBI" id="CHEBI:18274"/>
        <dbReference type="ChEBI" id="CHEBI:43474"/>
        <dbReference type="ChEBI" id="CHEBI:65317"/>
        <dbReference type="EC" id="3.1.3.89"/>
    </reaction>
</comment>
<name>A0A1M5G3H3_9BACT</name>
<proteinExistence type="predicted"/>
<dbReference type="Proteomes" id="UP000184076">
    <property type="component" value="Unassembled WGS sequence"/>
</dbReference>
<dbReference type="GO" id="GO:0005737">
    <property type="term" value="C:cytoplasm"/>
    <property type="evidence" value="ECO:0007669"/>
    <property type="project" value="TreeGrafter"/>
</dbReference>
<evidence type="ECO:0000256" key="7">
    <source>
        <dbReference type="ARBA" id="ARBA00022801"/>
    </source>
</evidence>
<protein>
    <recommendedName>
        <fullName evidence="5">5'-deoxynucleotidase</fullName>
        <ecNumber evidence="5">3.1.3.89</ecNumber>
    </recommendedName>
</protein>
<evidence type="ECO:0000259" key="9">
    <source>
        <dbReference type="SMART" id="SM00471"/>
    </source>
</evidence>
<keyword evidence="11" id="KW-1185">Reference proteome</keyword>
<gene>
    <name evidence="10" type="ORF">SAMN02745206_03047</name>
</gene>
<evidence type="ECO:0000256" key="8">
    <source>
        <dbReference type="SAM" id="MobiDB-lite"/>
    </source>
</evidence>
<dbReference type="SUPFAM" id="SSF109604">
    <property type="entry name" value="HD-domain/PDEase-like"/>
    <property type="match status" value="1"/>
</dbReference>
<dbReference type="CDD" id="cd00077">
    <property type="entry name" value="HDc"/>
    <property type="match status" value="1"/>
</dbReference>
<evidence type="ECO:0000256" key="1">
    <source>
        <dbReference type="ARBA" id="ARBA00001638"/>
    </source>
</evidence>
<organism evidence="10 11">
    <name type="scientific">Desulfacinum infernum DSM 9756</name>
    <dbReference type="NCBI Taxonomy" id="1121391"/>
    <lineage>
        <taxon>Bacteria</taxon>
        <taxon>Pseudomonadati</taxon>
        <taxon>Thermodesulfobacteriota</taxon>
        <taxon>Syntrophobacteria</taxon>
        <taxon>Syntrophobacterales</taxon>
        <taxon>Syntrophobacteraceae</taxon>
        <taxon>Desulfacinum</taxon>
    </lineage>
</organism>
<dbReference type="Pfam" id="PF13023">
    <property type="entry name" value="HD_3"/>
    <property type="match status" value="1"/>
</dbReference>
<dbReference type="InterPro" id="IPR006674">
    <property type="entry name" value="HD_domain"/>
</dbReference>
<keyword evidence="6" id="KW-0479">Metal-binding</keyword>
<dbReference type="AlphaFoldDB" id="A0A1M5G3H3"/>
<dbReference type="SMART" id="SM00471">
    <property type="entry name" value="HDc"/>
    <property type="match status" value="1"/>
</dbReference>
<accession>A0A1M5G3H3</accession>
<dbReference type="PANTHER" id="PTHR11845:SF13">
    <property type="entry name" value="5'-DEOXYNUCLEOTIDASE HDDC2"/>
    <property type="match status" value="1"/>
</dbReference>
<dbReference type="STRING" id="1121391.SAMN02745206_03047"/>
<comment type="cofactor">
    <cofactor evidence="3">
        <name>Co(2+)</name>
        <dbReference type="ChEBI" id="CHEBI:48828"/>
    </cofactor>
</comment>
<evidence type="ECO:0000256" key="5">
    <source>
        <dbReference type="ARBA" id="ARBA00012964"/>
    </source>
</evidence>
<reference evidence="11" key="1">
    <citation type="submission" date="2016-11" db="EMBL/GenBank/DDBJ databases">
        <authorList>
            <person name="Varghese N."/>
            <person name="Submissions S."/>
        </authorList>
    </citation>
    <scope>NUCLEOTIDE SEQUENCE [LARGE SCALE GENOMIC DNA]</scope>
    <source>
        <strain evidence="11">DSM 9756</strain>
    </source>
</reference>
<dbReference type="EMBL" id="FQVB01000034">
    <property type="protein sequence ID" value="SHF98266.1"/>
    <property type="molecule type" value="Genomic_DNA"/>
</dbReference>
<comment type="cofactor">
    <cofactor evidence="2">
        <name>Mn(2+)</name>
        <dbReference type="ChEBI" id="CHEBI:29035"/>
    </cofactor>
</comment>
<feature type="domain" description="HD/PDEase" evidence="9">
    <location>
        <begin position="99"/>
        <end position="211"/>
    </location>
</feature>
<dbReference type="EC" id="3.1.3.89" evidence="5"/>
<dbReference type="InterPro" id="IPR039356">
    <property type="entry name" value="YfbR/HDDC2"/>
</dbReference>
<evidence type="ECO:0000256" key="2">
    <source>
        <dbReference type="ARBA" id="ARBA00001936"/>
    </source>
</evidence>